<evidence type="ECO:0000313" key="3">
    <source>
        <dbReference type="Proteomes" id="UP001482620"/>
    </source>
</evidence>
<dbReference type="Proteomes" id="UP001482620">
    <property type="component" value="Unassembled WGS sequence"/>
</dbReference>
<proteinExistence type="predicted"/>
<organism evidence="2 3">
    <name type="scientific">Ilyodon furcidens</name>
    <name type="common">goldbreast splitfin</name>
    <dbReference type="NCBI Taxonomy" id="33524"/>
    <lineage>
        <taxon>Eukaryota</taxon>
        <taxon>Metazoa</taxon>
        <taxon>Chordata</taxon>
        <taxon>Craniata</taxon>
        <taxon>Vertebrata</taxon>
        <taxon>Euteleostomi</taxon>
        <taxon>Actinopterygii</taxon>
        <taxon>Neopterygii</taxon>
        <taxon>Teleostei</taxon>
        <taxon>Neoteleostei</taxon>
        <taxon>Acanthomorphata</taxon>
        <taxon>Ovalentaria</taxon>
        <taxon>Atherinomorphae</taxon>
        <taxon>Cyprinodontiformes</taxon>
        <taxon>Goodeidae</taxon>
        <taxon>Ilyodon</taxon>
    </lineage>
</organism>
<evidence type="ECO:0000313" key="2">
    <source>
        <dbReference type="EMBL" id="MEQ2254848.1"/>
    </source>
</evidence>
<reference evidence="2 3" key="1">
    <citation type="submission" date="2021-06" db="EMBL/GenBank/DDBJ databases">
        <authorList>
            <person name="Palmer J.M."/>
        </authorList>
    </citation>
    <scope>NUCLEOTIDE SEQUENCE [LARGE SCALE GENOMIC DNA]</scope>
    <source>
        <strain evidence="3">if_2019</strain>
        <tissue evidence="2">Muscle</tissue>
    </source>
</reference>
<gene>
    <name evidence="2" type="ORF">ILYODFUR_007790</name>
</gene>
<accession>A0ABV0VEU3</accession>
<keyword evidence="1" id="KW-1133">Transmembrane helix</keyword>
<keyword evidence="1" id="KW-0812">Transmembrane</keyword>
<comment type="caution">
    <text evidence="2">The sequence shown here is derived from an EMBL/GenBank/DDBJ whole genome shotgun (WGS) entry which is preliminary data.</text>
</comment>
<name>A0ABV0VEU3_9TELE</name>
<keyword evidence="1" id="KW-0472">Membrane</keyword>
<evidence type="ECO:0000256" key="1">
    <source>
        <dbReference type="SAM" id="Phobius"/>
    </source>
</evidence>
<dbReference type="EMBL" id="JAHRIQ010104776">
    <property type="protein sequence ID" value="MEQ2254848.1"/>
    <property type="molecule type" value="Genomic_DNA"/>
</dbReference>
<protein>
    <submittedName>
        <fullName evidence="2">Uncharacterized protein</fullName>
    </submittedName>
</protein>
<feature type="transmembrane region" description="Helical" evidence="1">
    <location>
        <begin position="24"/>
        <end position="45"/>
    </location>
</feature>
<keyword evidence="3" id="KW-1185">Reference proteome</keyword>
<sequence length="114" mass="13176">MKSTGELIGGTMRQPQKQEWFCKWIPKIFFSLFLFDWFSVVLHLIRVSLTTGSMRQFLDPMEVVQAVQLHQDHHINTCHCPKICCVSHHSQECGGDARRQVVSLGELDRVIRVP</sequence>